<accession>D4S1T7</accession>
<keyword evidence="2" id="KW-0472">Membrane</keyword>
<evidence type="ECO:0000313" key="5">
    <source>
        <dbReference type="Proteomes" id="UP000006238"/>
    </source>
</evidence>
<evidence type="ECO:0000259" key="3">
    <source>
        <dbReference type="SMART" id="SM00635"/>
    </source>
</evidence>
<organism evidence="4 5">
    <name type="scientific">Eshraghiella crossota DSM 2876</name>
    <dbReference type="NCBI Taxonomy" id="511680"/>
    <lineage>
        <taxon>Bacteria</taxon>
        <taxon>Bacillati</taxon>
        <taxon>Bacillota</taxon>
        <taxon>Clostridia</taxon>
        <taxon>Lachnospirales</taxon>
        <taxon>Lachnospiraceae</taxon>
        <taxon>Eshraghiella</taxon>
    </lineage>
</organism>
<dbReference type="Pfam" id="PF02368">
    <property type="entry name" value="Big_2"/>
    <property type="match status" value="1"/>
</dbReference>
<feature type="compositionally biased region" description="Polar residues" evidence="1">
    <location>
        <begin position="192"/>
        <end position="212"/>
    </location>
</feature>
<feature type="domain" description="BIG2" evidence="3">
    <location>
        <begin position="72"/>
        <end position="148"/>
    </location>
</feature>
<feature type="transmembrane region" description="Helical" evidence="2">
    <location>
        <begin position="27"/>
        <end position="47"/>
    </location>
</feature>
<dbReference type="InterPro" id="IPR003343">
    <property type="entry name" value="Big_2"/>
</dbReference>
<dbReference type="SMART" id="SM00635">
    <property type="entry name" value="BID_2"/>
    <property type="match status" value="1"/>
</dbReference>
<proteinExistence type="predicted"/>
<keyword evidence="2" id="KW-1133">Transmembrane helix</keyword>
<name>D4S1T7_9FIRM</name>
<evidence type="ECO:0000256" key="1">
    <source>
        <dbReference type="SAM" id="MobiDB-lite"/>
    </source>
</evidence>
<keyword evidence="5" id="KW-1185">Reference proteome</keyword>
<dbReference type="InterPro" id="IPR008964">
    <property type="entry name" value="Invasin/intimin_cell_adhesion"/>
</dbReference>
<dbReference type="Gene3D" id="2.60.40.1080">
    <property type="match status" value="1"/>
</dbReference>
<gene>
    <name evidence="4" type="ORF">BUTYVIB_02059</name>
</gene>
<keyword evidence="2" id="KW-0812">Transmembrane</keyword>
<sequence length="343" mass="37386">MYYNSKKSGGAVLATVKRKGHLNVKRVVITALVFILIIAGIVTLICINKNKKGKNSENTNEPSVNRNDYIKDGEYIKITTDDCSLYVGTTLTLSIEGSDDKVLQSVAFKSSDKDIVSVDEKGNVRVNGTGTAIITATSGLLTDSVVIAGIDKETVTDTGNGPVSEPALPVYIPDGNGGVVPKETKAPENDNNDNTSQETTATVERETGSGTNIPDVIPTNPDRTEETESEDNYKDILMNTITSLGYKRYKQDMDFAYIYEEDGNYLGEVIIDDNQVQIYVQTRTMGFDNALIELIKCVCGNESNNVFRAFTEAQDNKTIIANGHTIRIRPASDSGHSKLIISY</sequence>
<dbReference type="STRING" id="45851.BHV86_08060"/>
<evidence type="ECO:0000256" key="2">
    <source>
        <dbReference type="SAM" id="Phobius"/>
    </source>
</evidence>
<protein>
    <submittedName>
        <fullName evidence="4">Bacterial group 2 Ig-like protein</fullName>
    </submittedName>
</protein>
<dbReference type="HOGENOM" id="CLU_808178_0_0_9"/>
<comment type="caution">
    <text evidence="4">The sequence shown here is derived from an EMBL/GenBank/DDBJ whole genome shotgun (WGS) entry which is preliminary data.</text>
</comment>
<dbReference type="AlphaFoldDB" id="D4S1T7"/>
<feature type="region of interest" description="Disordered" evidence="1">
    <location>
        <begin position="178"/>
        <end position="229"/>
    </location>
</feature>
<dbReference type="SUPFAM" id="SSF49373">
    <property type="entry name" value="Invasin/intimin cell-adhesion fragments"/>
    <property type="match status" value="1"/>
</dbReference>
<dbReference type="Proteomes" id="UP000006238">
    <property type="component" value="Unassembled WGS sequence"/>
</dbReference>
<reference evidence="4 5" key="1">
    <citation type="submission" date="2010-02" db="EMBL/GenBank/DDBJ databases">
        <authorList>
            <person name="Weinstock G."/>
            <person name="Sodergren E."/>
            <person name="Clifton S."/>
            <person name="Fulton L."/>
            <person name="Fulton B."/>
            <person name="Courtney L."/>
            <person name="Fronick C."/>
            <person name="Harrison M."/>
            <person name="Strong C."/>
            <person name="Farmer C."/>
            <person name="Delahaunty K."/>
            <person name="Markovic C."/>
            <person name="Hall O."/>
            <person name="Minx P."/>
            <person name="Tomlinson C."/>
            <person name="Mitreva M."/>
            <person name="Nelson J."/>
            <person name="Hou S."/>
            <person name="Wollam A."/>
            <person name="Pepin K.H."/>
            <person name="Johnson M."/>
            <person name="Bhonagiri V."/>
            <person name="Zhang X."/>
            <person name="Suruliraj S."/>
            <person name="Warren W."/>
            <person name="Chinwalla A."/>
            <person name="Mardis E.R."/>
            <person name="Wilson R.K."/>
        </authorList>
    </citation>
    <scope>NUCLEOTIDE SEQUENCE [LARGE SCALE GENOMIC DNA]</scope>
    <source>
        <strain evidence="4 5">DSM 2876</strain>
    </source>
</reference>
<dbReference type="EMBL" id="ABWN01000035">
    <property type="protein sequence ID" value="EFF67835.1"/>
    <property type="molecule type" value="Genomic_DNA"/>
</dbReference>
<evidence type="ECO:0000313" key="4">
    <source>
        <dbReference type="EMBL" id="EFF67835.1"/>
    </source>
</evidence>